<dbReference type="InterPro" id="IPR036259">
    <property type="entry name" value="MFS_trans_sf"/>
</dbReference>
<feature type="transmembrane region" description="Helical" evidence="7">
    <location>
        <begin position="12"/>
        <end position="35"/>
    </location>
</feature>
<feature type="transmembrane region" description="Helical" evidence="7">
    <location>
        <begin position="365"/>
        <end position="386"/>
    </location>
</feature>
<dbReference type="InterPro" id="IPR004638">
    <property type="entry name" value="EmrB-like"/>
</dbReference>
<evidence type="ECO:0000256" key="7">
    <source>
        <dbReference type="SAM" id="Phobius"/>
    </source>
</evidence>
<evidence type="ECO:0000256" key="2">
    <source>
        <dbReference type="ARBA" id="ARBA00022448"/>
    </source>
</evidence>
<dbReference type="GO" id="GO:0005886">
    <property type="term" value="C:plasma membrane"/>
    <property type="evidence" value="ECO:0007669"/>
    <property type="project" value="UniProtKB-SubCell"/>
</dbReference>
<name>A0A9W6S0P3_9ACTN</name>
<dbReference type="PROSITE" id="PS50850">
    <property type="entry name" value="MFS"/>
    <property type="match status" value="1"/>
</dbReference>
<protein>
    <submittedName>
        <fullName evidence="9">MFS transporter</fullName>
    </submittedName>
</protein>
<keyword evidence="10" id="KW-1185">Reference proteome</keyword>
<dbReference type="Gene3D" id="1.20.1720.10">
    <property type="entry name" value="Multidrug resistance protein D"/>
    <property type="match status" value="1"/>
</dbReference>
<evidence type="ECO:0000256" key="5">
    <source>
        <dbReference type="ARBA" id="ARBA00022989"/>
    </source>
</evidence>
<dbReference type="InterPro" id="IPR020846">
    <property type="entry name" value="MFS_dom"/>
</dbReference>
<evidence type="ECO:0000256" key="3">
    <source>
        <dbReference type="ARBA" id="ARBA00022475"/>
    </source>
</evidence>
<dbReference type="AlphaFoldDB" id="A0A9W6S0P3"/>
<keyword evidence="6 7" id="KW-0472">Membrane</keyword>
<reference evidence="9" key="1">
    <citation type="submission" date="2023-03" db="EMBL/GenBank/DDBJ databases">
        <title>Actinoallomurus iriomotensis NBRC 103684.</title>
        <authorList>
            <person name="Ichikawa N."/>
            <person name="Sato H."/>
            <person name="Tonouchi N."/>
        </authorList>
    </citation>
    <scope>NUCLEOTIDE SEQUENCE</scope>
    <source>
        <strain evidence="9">NBRC 103684</strain>
    </source>
</reference>
<dbReference type="Gene3D" id="1.20.1250.20">
    <property type="entry name" value="MFS general substrate transporter like domains"/>
    <property type="match status" value="1"/>
</dbReference>
<dbReference type="EMBL" id="BSTK01000004">
    <property type="protein sequence ID" value="GLY85098.1"/>
    <property type="molecule type" value="Genomic_DNA"/>
</dbReference>
<feature type="transmembrane region" description="Helical" evidence="7">
    <location>
        <begin position="334"/>
        <end position="353"/>
    </location>
</feature>
<feature type="transmembrane region" description="Helical" evidence="7">
    <location>
        <begin position="299"/>
        <end position="322"/>
    </location>
</feature>
<feature type="transmembrane region" description="Helical" evidence="7">
    <location>
        <begin position="137"/>
        <end position="159"/>
    </location>
</feature>
<evidence type="ECO:0000313" key="10">
    <source>
        <dbReference type="Proteomes" id="UP001165074"/>
    </source>
</evidence>
<feature type="transmembrane region" description="Helical" evidence="7">
    <location>
        <begin position="501"/>
        <end position="520"/>
    </location>
</feature>
<feature type="transmembrane region" description="Helical" evidence="7">
    <location>
        <begin position="268"/>
        <end position="293"/>
    </location>
</feature>
<dbReference type="NCBIfam" id="TIGR00711">
    <property type="entry name" value="efflux_EmrB"/>
    <property type="match status" value="1"/>
</dbReference>
<evidence type="ECO:0000256" key="1">
    <source>
        <dbReference type="ARBA" id="ARBA00004651"/>
    </source>
</evidence>
<feature type="transmembrane region" description="Helical" evidence="7">
    <location>
        <begin position="198"/>
        <end position="216"/>
    </location>
</feature>
<accession>A0A9W6S0P3</accession>
<dbReference type="PRINTS" id="PR01036">
    <property type="entry name" value="TCRTETB"/>
</dbReference>
<keyword evidence="5 7" id="KW-1133">Transmembrane helix</keyword>
<evidence type="ECO:0000256" key="6">
    <source>
        <dbReference type="ARBA" id="ARBA00023136"/>
    </source>
</evidence>
<feature type="transmembrane region" description="Helical" evidence="7">
    <location>
        <begin position="165"/>
        <end position="186"/>
    </location>
</feature>
<dbReference type="Pfam" id="PF07690">
    <property type="entry name" value="MFS_1"/>
    <property type="match status" value="1"/>
</dbReference>
<sequence>MPRVKGNPWVTLVILCLGFFMTLLDTTIVNIALPSMSHDLGANLDDLIWVISVYVFGLGVLIITAGSLGAIVGPRNVFIAGLVLFTAASAACGASQSPGQLIAARAVQGVGAALMTPQTLTLLMAIFPPDKRAVPSVIWGFAAGVAGVAGPTVGGLLVTHWSWRWIFYVNVPVGVITLIAAILLIPDLRVGQRRRLDLLGVALVSLALFAITFALVEGEHYDWGTVRSFVTIPGLIVAGVVLLGLFIVSQAYRKDPLMPLELFRNRDFSIMSFVGLVLSFTLVAAAFGLTIYLQSMLGLSALSAGLTIAPSSLAIMAGFGIVGALGKWVKEKQLVIGGFVLNAIAIADIAHVTRIHASRWDFLPGLIMLGLAQAAIFSPLVTVAVRDVPTRLSAAASGAFNAIRQIGFLLAAAAVGALLERKMAGALHHEAVAQATRLPADARAPFVSAFDELARSGLQVGSGSAGTQLRFPAGIAPATLQQMQNLSGTVVAHAFIDALRFTLYLVIGACLLAGVVCIAIKKHHAGAQGDEDRSQLDPITF</sequence>
<dbReference type="PANTHER" id="PTHR42718">
    <property type="entry name" value="MAJOR FACILITATOR SUPERFAMILY MULTIDRUG TRANSPORTER MFSC"/>
    <property type="match status" value="1"/>
</dbReference>
<keyword evidence="4 7" id="KW-0812">Transmembrane</keyword>
<feature type="transmembrane region" description="Helical" evidence="7">
    <location>
        <begin position="398"/>
        <end position="419"/>
    </location>
</feature>
<evidence type="ECO:0000259" key="8">
    <source>
        <dbReference type="PROSITE" id="PS50850"/>
    </source>
</evidence>
<keyword evidence="2" id="KW-0813">Transport</keyword>
<dbReference type="GO" id="GO:0022857">
    <property type="term" value="F:transmembrane transporter activity"/>
    <property type="evidence" value="ECO:0007669"/>
    <property type="project" value="InterPro"/>
</dbReference>
<evidence type="ECO:0000256" key="4">
    <source>
        <dbReference type="ARBA" id="ARBA00022692"/>
    </source>
</evidence>
<evidence type="ECO:0000313" key="9">
    <source>
        <dbReference type="EMBL" id="GLY85098.1"/>
    </source>
</evidence>
<dbReference type="Proteomes" id="UP001165074">
    <property type="component" value="Unassembled WGS sequence"/>
</dbReference>
<dbReference type="SUPFAM" id="SSF103473">
    <property type="entry name" value="MFS general substrate transporter"/>
    <property type="match status" value="1"/>
</dbReference>
<feature type="transmembrane region" description="Helical" evidence="7">
    <location>
        <begin position="102"/>
        <end position="125"/>
    </location>
</feature>
<feature type="transmembrane region" description="Helical" evidence="7">
    <location>
        <begin position="47"/>
        <end position="70"/>
    </location>
</feature>
<dbReference type="PANTHER" id="PTHR42718:SF46">
    <property type="entry name" value="BLR6921 PROTEIN"/>
    <property type="match status" value="1"/>
</dbReference>
<keyword evidence="3" id="KW-1003">Cell membrane</keyword>
<feature type="transmembrane region" description="Helical" evidence="7">
    <location>
        <begin position="77"/>
        <end position="96"/>
    </location>
</feature>
<dbReference type="RefSeq" id="WP_285571674.1">
    <property type="nucleotide sequence ID" value="NZ_BSTK01000004.1"/>
</dbReference>
<proteinExistence type="predicted"/>
<feature type="transmembrane region" description="Helical" evidence="7">
    <location>
        <begin position="228"/>
        <end position="248"/>
    </location>
</feature>
<feature type="domain" description="Major facilitator superfamily (MFS) profile" evidence="8">
    <location>
        <begin position="11"/>
        <end position="525"/>
    </location>
</feature>
<organism evidence="9 10">
    <name type="scientific">Actinoallomurus iriomotensis</name>
    <dbReference type="NCBI Taxonomy" id="478107"/>
    <lineage>
        <taxon>Bacteria</taxon>
        <taxon>Bacillati</taxon>
        <taxon>Actinomycetota</taxon>
        <taxon>Actinomycetes</taxon>
        <taxon>Streptosporangiales</taxon>
        <taxon>Thermomonosporaceae</taxon>
        <taxon>Actinoallomurus</taxon>
    </lineage>
</organism>
<comment type="subcellular location">
    <subcellularLocation>
        <location evidence="1">Cell membrane</location>
        <topology evidence="1">Multi-pass membrane protein</topology>
    </subcellularLocation>
</comment>
<gene>
    <name evidence="9" type="ORF">Airi02_030270</name>
</gene>
<dbReference type="InterPro" id="IPR011701">
    <property type="entry name" value="MFS"/>
</dbReference>
<comment type="caution">
    <text evidence="9">The sequence shown here is derived from an EMBL/GenBank/DDBJ whole genome shotgun (WGS) entry which is preliminary data.</text>
</comment>